<dbReference type="OrthoDB" id="5365500at2"/>
<dbReference type="Proteomes" id="UP000262582">
    <property type="component" value="Chromosome"/>
</dbReference>
<evidence type="ECO:0000313" key="1">
    <source>
        <dbReference type="EMBL" id="AXX95175.1"/>
    </source>
</evidence>
<dbReference type="Proteomes" id="UP000290588">
    <property type="component" value="Unassembled WGS sequence"/>
</dbReference>
<evidence type="ECO:0000313" key="3">
    <source>
        <dbReference type="Proteomes" id="UP000262582"/>
    </source>
</evidence>
<organism evidence="2 4">
    <name type="scientific">Arcobacter ellisii</name>
    <dbReference type="NCBI Taxonomy" id="913109"/>
    <lineage>
        <taxon>Bacteria</taxon>
        <taxon>Pseudomonadati</taxon>
        <taxon>Campylobacterota</taxon>
        <taxon>Epsilonproteobacteria</taxon>
        <taxon>Campylobacterales</taxon>
        <taxon>Arcobacteraceae</taxon>
        <taxon>Arcobacter</taxon>
    </lineage>
</organism>
<reference evidence="2 4" key="1">
    <citation type="submission" date="2017-09" db="EMBL/GenBank/DDBJ databases">
        <title>Genomics of the genus Arcobacter.</title>
        <authorList>
            <person name="Perez-Cataluna A."/>
            <person name="Figueras M.J."/>
            <person name="Salas-Masso N."/>
        </authorList>
    </citation>
    <scope>NUCLEOTIDE SEQUENCE [LARGE SCALE GENOMIC DNA]</scope>
    <source>
        <strain evidence="2 4">CECT 7837</strain>
    </source>
</reference>
<dbReference type="EMBL" id="CP032097">
    <property type="protein sequence ID" value="AXX95175.1"/>
    <property type="molecule type" value="Genomic_DNA"/>
</dbReference>
<name>A0A347U8J7_9BACT</name>
<keyword evidence="3" id="KW-1185">Reference proteome</keyword>
<accession>A0A347U8J7</accession>
<gene>
    <name evidence="1" type="ORF">AELL_1515</name>
    <name evidence="2" type="ORF">CP962_09205</name>
</gene>
<proteinExistence type="predicted"/>
<evidence type="ECO:0000313" key="2">
    <source>
        <dbReference type="EMBL" id="RXI30171.1"/>
    </source>
</evidence>
<protein>
    <submittedName>
        <fullName evidence="2">Uncharacterized protein</fullName>
    </submittedName>
</protein>
<evidence type="ECO:0000313" key="4">
    <source>
        <dbReference type="Proteomes" id="UP000290588"/>
    </source>
</evidence>
<dbReference type="RefSeq" id="WP_118917360.1">
    <property type="nucleotide sequence ID" value="NZ_CP032097.1"/>
</dbReference>
<reference evidence="1 3" key="2">
    <citation type="submission" date="2018-08" db="EMBL/GenBank/DDBJ databases">
        <title>Complete genome of the Arcobacter ellisii type strain LMG 26155.</title>
        <authorList>
            <person name="Miller W.G."/>
            <person name="Yee E."/>
            <person name="Bono J.L."/>
        </authorList>
    </citation>
    <scope>NUCLEOTIDE SEQUENCE [LARGE SCALE GENOMIC DNA]</scope>
    <source>
        <strain evidence="1 3">LMG 26155</strain>
    </source>
</reference>
<sequence length="166" mass="19269">MSSFSNIPKDEKLINNIRLACNNFENFFGLSRGTARDLIINKLGLKSVKELNNYFTTSEKYLRVEQLFLILDIFESEQQKIILDYIVNKYNFVLSDSATDSNIALNPDFSIFNINAVSGTLNQKYFEYKNNDSKLDELEIENLLNQSYLVRQTLVNFENNLRGLLK</sequence>
<dbReference type="KEGG" id="aell:AELL_1515"/>
<dbReference type="AlphaFoldDB" id="A0A347U8J7"/>
<dbReference type="EMBL" id="NXIG01000008">
    <property type="protein sequence ID" value="RXI30171.1"/>
    <property type="molecule type" value="Genomic_DNA"/>
</dbReference>